<dbReference type="AlphaFoldDB" id="A0A511ZCL0"/>
<organism evidence="2 3">
    <name type="scientific">Sporosarcina luteola</name>
    <dbReference type="NCBI Taxonomy" id="582850"/>
    <lineage>
        <taxon>Bacteria</taxon>
        <taxon>Bacillati</taxon>
        <taxon>Bacillota</taxon>
        <taxon>Bacilli</taxon>
        <taxon>Bacillales</taxon>
        <taxon>Caryophanaceae</taxon>
        <taxon>Sporosarcina</taxon>
    </lineage>
</organism>
<reference evidence="2 3" key="1">
    <citation type="submission" date="2019-07" db="EMBL/GenBank/DDBJ databases">
        <title>Whole genome shotgun sequence of Sporosarcina luteola NBRC 105378.</title>
        <authorList>
            <person name="Hosoyama A."/>
            <person name="Uohara A."/>
            <person name="Ohji S."/>
            <person name="Ichikawa N."/>
        </authorList>
    </citation>
    <scope>NUCLEOTIDE SEQUENCE [LARGE SCALE GENOMIC DNA]</scope>
    <source>
        <strain evidence="2 3">NBRC 105378</strain>
    </source>
</reference>
<sequence>MVETNKKEVLAMTTTAQKWGGSIGVRIPQKIAKKYGVVNGTQLEISDDGERIIIRPVENEFTLEELLAQCEGSNPHKEFFSEPAGREDI</sequence>
<evidence type="ECO:0000259" key="1">
    <source>
        <dbReference type="SMART" id="SM00966"/>
    </source>
</evidence>
<dbReference type="RefSeq" id="WP_246111037.1">
    <property type="nucleotide sequence ID" value="NZ_BJYL01000064.1"/>
</dbReference>
<dbReference type="GO" id="GO:0097351">
    <property type="term" value="F:toxin sequestering activity"/>
    <property type="evidence" value="ECO:0007669"/>
    <property type="project" value="InterPro"/>
</dbReference>
<comment type="caution">
    <text evidence="2">The sequence shown here is derived from an EMBL/GenBank/DDBJ whole genome shotgun (WGS) entry which is preliminary data.</text>
</comment>
<dbReference type="InterPro" id="IPR007159">
    <property type="entry name" value="SpoVT-AbrB_dom"/>
</dbReference>
<dbReference type="GO" id="GO:0003677">
    <property type="term" value="F:DNA binding"/>
    <property type="evidence" value="ECO:0007669"/>
    <property type="project" value="InterPro"/>
</dbReference>
<evidence type="ECO:0000313" key="3">
    <source>
        <dbReference type="Proteomes" id="UP000321901"/>
    </source>
</evidence>
<evidence type="ECO:0000313" key="2">
    <source>
        <dbReference type="EMBL" id="GEN85184.1"/>
    </source>
</evidence>
<dbReference type="SMART" id="SM00966">
    <property type="entry name" value="SpoVT_AbrB"/>
    <property type="match status" value="1"/>
</dbReference>
<dbReference type="SUPFAM" id="SSF89447">
    <property type="entry name" value="AbrB/MazE/MraZ-like"/>
    <property type="match status" value="1"/>
</dbReference>
<dbReference type="PANTHER" id="PTHR40516:SF1">
    <property type="entry name" value="ANTITOXIN CHPS-RELATED"/>
    <property type="match status" value="1"/>
</dbReference>
<dbReference type="InterPro" id="IPR037914">
    <property type="entry name" value="SpoVT-AbrB_sf"/>
</dbReference>
<keyword evidence="3" id="KW-1185">Reference proteome</keyword>
<protein>
    <submittedName>
        <fullName evidence="2">Multidrug transporter MatE</fullName>
    </submittedName>
</protein>
<gene>
    <name evidence="2" type="ORF">SLU01_34960</name>
</gene>
<dbReference type="Pfam" id="PF04014">
    <property type="entry name" value="MazE_antitoxin"/>
    <property type="match status" value="1"/>
</dbReference>
<dbReference type="EMBL" id="BJYL01000064">
    <property type="protein sequence ID" value="GEN85184.1"/>
    <property type="molecule type" value="Genomic_DNA"/>
</dbReference>
<feature type="domain" description="SpoVT-AbrB" evidence="1">
    <location>
        <begin position="17"/>
        <end position="62"/>
    </location>
</feature>
<proteinExistence type="predicted"/>
<dbReference type="Gene3D" id="2.10.260.10">
    <property type="match status" value="1"/>
</dbReference>
<dbReference type="PANTHER" id="PTHR40516">
    <property type="entry name" value="ANTITOXIN CHPS-RELATED"/>
    <property type="match status" value="1"/>
</dbReference>
<name>A0A511ZCL0_9BACL</name>
<dbReference type="Proteomes" id="UP000321901">
    <property type="component" value="Unassembled WGS sequence"/>
</dbReference>
<dbReference type="InterPro" id="IPR039052">
    <property type="entry name" value="Antitox_PemI-like"/>
</dbReference>
<accession>A0A511ZCL0</accession>